<name>A0A1W6SRP0_9PROT</name>
<reference evidence="3 4" key="1">
    <citation type="journal article" date="2015" name="Int. J. Syst. Evol. Microbiol.">
        <title>Nitrosospira lacus sp. nov., a psychrotolerant, ammonia-oxidizing bacterium from sandy lake sediment.</title>
        <authorList>
            <person name="Urakawa H."/>
            <person name="Garcia J.C."/>
            <person name="Nielsen J.L."/>
            <person name="Le V.Q."/>
            <person name="Kozlowski J.A."/>
            <person name="Stein L.Y."/>
            <person name="Lim C.K."/>
            <person name="Pommerening-Roser A."/>
            <person name="Martens-Habbena W."/>
            <person name="Stahl D.A."/>
            <person name="Klotz M.G."/>
        </authorList>
    </citation>
    <scope>NUCLEOTIDE SEQUENCE [LARGE SCALE GENOMIC DNA]</scope>
    <source>
        <strain evidence="3 4">APG3</strain>
    </source>
</reference>
<dbReference type="KEGG" id="nlc:EBAPG3_012280"/>
<keyword evidence="2" id="KW-0732">Signal</keyword>
<evidence type="ECO:0000256" key="1">
    <source>
        <dbReference type="SAM" id="MobiDB-lite"/>
    </source>
</evidence>
<keyword evidence="4" id="KW-1185">Reference proteome</keyword>
<evidence type="ECO:0000256" key="2">
    <source>
        <dbReference type="SAM" id="SignalP"/>
    </source>
</evidence>
<sequence length="95" mass="9747">MKLSLLAAALVALTLTACDRPKQALPENSTTYGTRTEEGTTMDQERAAAGTPKEEKAAAAEGEDEYAGQAVLPGHALDGNGNPIKEGQSAIPAGH</sequence>
<feature type="compositionally biased region" description="Basic and acidic residues" evidence="1">
    <location>
        <begin position="35"/>
        <end position="58"/>
    </location>
</feature>
<feature type="chain" id="PRO_5010877376" description="Lipoprotein" evidence="2">
    <location>
        <begin position="18"/>
        <end position="95"/>
    </location>
</feature>
<dbReference type="AlphaFoldDB" id="A0A1W6SRP0"/>
<feature type="signal peptide" evidence="2">
    <location>
        <begin position="1"/>
        <end position="17"/>
    </location>
</feature>
<evidence type="ECO:0000313" key="4">
    <source>
        <dbReference type="Proteomes" id="UP000012179"/>
    </source>
</evidence>
<dbReference type="EMBL" id="CP021106">
    <property type="protein sequence ID" value="ARO88484.1"/>
    <property type="molecule type" value="Genomic_DNA"/>
</dbReference>
<dbReference type="RefSeq" id="WP_004179207.1">
    <property type="nucleotide sequence ID" value="NZ_CP021106.3"/>
</dbReference>
<feature type="region of interest" description="Disordered" evidence="1">
    <location>
        <begin position="20"/>
        <end position="95"/>
    </location>
</feature>
<dbReference type="eggNOG" id="ENOG5031661">
    <property type="taxonomic scope" value="Bacteria"/>
</dbReference>
<dbReference type="Proteomes" id="UP000012179">
    <property type="component" value="Chromosome"/>
</dbReference>
<organism evidence="3 4">
    <name type="scientific">Nitrosospira lacus</name>
    <dbReference type="NCBI Taxonomy" id="1288494"/>
    <lineage>
        <taxon>Bacteria</taxon>
        <taxon>Pseudomonadati</taxon>
        <taxon>Pseudomonadota</taxon>
        <taxon>Betaproteobacteria</taxon>
        <taxon>Nitrosomonadales</taxon>
        <taxon>Nitrosomonadaceae</taxon>
        <taxon>Nitrosospira</taxon>
    </lineage>
</organism>
<dbReference type="PROSITE" id="PS51257">
    <property type="entry name" value="PROKAR_LIPOPROTEIN"/>
    <property type="match status" value="1"/>
</dbReference>
<protein>
    <recommendedName>
        <fullName evidence="5">Lipoprotein</fullName>
    </recommendedName>
</protein>
<evidence type="ECO:0000313" key="3">
    <source>
        <dbReference type="EMBL" id="ARO88484.1"/>
    </source>
</evidence>
<accession>A0A1W6SRP0</accession>
<proteinExistence type="predicted"/>
<evidence type="ECO:0008006" key="5">
    <source>
        <dbReference type="Google" id="ProtNLM"/>
    </source>
</evidence>
<gene>
    <name evidence="3" type="ORF">EBAPG3_012280</name>
</gene>